<dbReference type="AlphaFoldDB" id="A0A9X4E184"/>
<protein>
    <submittedName>
        <fullName evidence="9">Intermembrane transport protein PqiB</fullName>
    </submittedName>
</protein>
<reference evidence="10" key="2">
    <citation type="submission" date="2024-02" db="EMBL/GenBank/DDBJ databases">
        <title>Neisseria leonii sp. nov.</title>
        <authorList>
            <person name="Boutroux M."/>
            <person name="Favre-Rochex S."/>
            <person name="Gorgette O."/>
            <person name="Touak G."/>
            <person name="Muhle E."/>
            <person name="Chesneau O."/>
            <person name="Clermont D."/>
            <person name="Rahi P."/>
        </authorList>
    </citation>
    <scope>NUCLEOTIDE SEQUENCE</scope>
    <source>
        <strain evidence="10">51.81</strain>
    </source>
</reference>
<sequence length="544" mass="59240">MSNPNPPSEPVSARIRQTRTLISTVWLVPLTALLIGAWLLVQHIRSSGPEITLYMDSAEGIEVNNTVIRVLSVNVGRITQIRLREDKPGVALTAKLTADAADMMRSDTQFWVVKPRIDQSGISGLNTLVSGAYIAFTPGTSGEMQTVFTVSDLPPITAIGQSGIRLRLSGSNTRLLEAGSPVIFENFPVGHIESARFDPKSRRVNYTIFINRPNDSLITPYSQFWLDSGIHLNTTGTGVKIDGPPLPALLSGAIAFSTPKDRPMTPAANNTRFELYNDRQSIDNLPGERALYYVTFFKQSVRGLAAGSPVEYKGVPVGSVADVPYFGTGDSLKLFQNGWIPVRIRIEPDRIEQNGDRQSKADWQNAFQTALNRGLHASLTANNLLLGSKMIELTDAPAAAKLKPFAEYSGNTVIASSGDGLDQIQNQIGALLDKLNKLPLEQTVGELNSSLSQLRRTLQSADKLLGRDSTQAVPGELNRTLAELRAALAGISPQSPVYQDVRQTLDNLDKTLRDAQPLLNTLKEKPNALIFNQNAQDPVPKGSR</sequence>
<reference evidence="9" key="1">
    <citation type="submission" date="2022-10" db="EMBL/GenBank/DDBJ databases">
        <authorList>
            <person name="Boutroux M."/>
        </authorList>
    </citation>
    <scope>NUCLEOTIDE SEQUENCE</scope>
    <source>
        <strain evidence="9">51.81</strain>
    </source>
</reference>
<evidence type="ECO:0000256" key="3">
    <source>
        <dbReference type="ARBA" id="ARBA00022519"/>
    </source>
</evidence>
<keyword evidence="11" id="KW-1185">Reference proteome</keyword>
<feature type="domain" description="Mce/MlaD" evidence="8">
    <location>
        <begin position="48"/>
        <end position="139"/>
    </location>
</feature>
<evidence type="ECO:0000259" key="8">
    <source>
        <dbReference type="Pfam" id="PF02470"/>
    </source>
</evidence>
<comment type="subcellular location">
    <subcellularLocation>
        <location evidence="1">Cell inner membrane</location>
    </subcellularLocation>
</comment>
<proteinExistence type="predicted"/>
<organism evidence="9">
    <name type="scientific">Neisseria leonii</name>
    <dbReference type="NCBI Taxonomy" id="2995413"/>
    <lineage>
        <taxon>Bacteria</taxon>
        <taxon>Pseudomonadati</taxon>
        <taxon>Pseudomonadota</taxon>
        <taxon>Betaproteobacteria</taxon>
        <taxon>Neisseriales</taxon>
        <taxon>Neisseriaceae</taxon>
        <taxon>Neisseria</taxon>
    </lineage>
</organism>
<keyword evidence="6 7" id="KW-0472">Membrane</keyword>
<dbReference type="Pfam" id="PF02470">
    <property type="entry name" value="MlaD"/>
    <property type="match status" value="3"/>
</dbReference>
<dbReference type="EMBL" id="CP146598">
    <property type="protein sequence ID" value="WWY02806.1"/>
    <property type="molecule type" value="Genomic_DNA"/>
</dbReference>
<dbReference type="InterPro" id="IPR051800">
    <property type="entry name" value="PqiA-PqiB_transport"/>
</dbReference>
<evidence type="ECO:0000256" key="7">
    <source>
        <dbReference type="SAM" id="Phobius"/>
    </source>
</evidence>
<keyword evidence="5 7" id="KW-1133">Transmembrane helix</keyword>
<keyword evidence="3" id="KW-0997">Cell inner membrane</keyword>
<gene>
    <name evidence="9" type="primary">pqiB</name>
    <name evidence="9" type="ORF">ORY91_001057</name>
    <name evidence="10" type="ORF">V9W64_08905</name>
</gene>
<feature type="transmembrane region" description="Helical" evidence="7">
    <location>
        <begin position="21"/>
        <end position="41"/>
    </location>
</feature>
<dbReference type="Proteomes" id="UP001149607">
    <property type="component" value="Chromosome"/>
</dbReference>
<dbReference type="NCBIfam" id="NF008070">
    <property type="entry name" value="PRK10807.1"/>
    <property type="match status" value="1"/>
</dbReference>
<accession>A0A9X4E184</accession>
<evidence type="ECO:0000256" key="5">
    <source>
        <dbReference type="ARBA" id="ARBA00022989"/>
    </source>
</evidence>
<name>A0A9X4E184_9NEIS</name>
<evidence type="ECO:0000256" key="2">
    <source>
        <dbReference type="ARBA" id="ARBA00022475"/>
    </source>
</evidence>
<evidence type="ECO:0000313" key="11">
    <source>
        <dbReference type="Proteomes" id="UP001149607"/>
    </source>
</evidence>
<dbReference type="EMBL" id="JAPQFL010000002">
    <property type="protein sequence ID" value="MDD9327650.1"/>
    <property type="molecule type" value="Genomic_DNA"/>
</dbReference>
<feature type="domain" description="Mce/MlaD" evidence="8">
    <location>
        <begin position="292"/>
        <end position="394"/>
    </location>
</feature>
<evidence type="ECO:0000256" key="1">
    <source>
        <dbReference type="ARBA" id="ARBA00004533"/>
    </source>
</evidence>
<dbReference type="PANTHER" id="PTHR30462">
    <property type="entry name" value="INTERMEMBRANE TRANSPORT PROTEIN PQIB-RELATED"/>
    <property type="match status" value="1"/>
</dbReference>
<keyword evidence="2" id="KW-1003">Cell membrane</keyword>
<evidence type="ECO:0000313" key="10">
    <source>
        <dbReference type="EMBL" id="WWY02806.1"/>
    </source>
</evidence>
<evidence type="ECO:0000256" key="4">
    <source>
        <dbReference type="ARBA" id="ARBA00022692"/>
    </source>
</evidence>
<dbReference type="GO" id="GO:0005886">
    <property type="term" value="C:plasma membrane"/>
    <property type="evidence" value="ECO:0007669"/>
    <property type="project" value="UniProtKB-SubCell"/>
</dbReference>
<evidence type="ECO:0000256" key="6">
    <source>
        <dbReference type="ARBA" id="ARBA00023136"/>
    </source>
</evidence>
<dbReference type="RefSeq" id="WP_274584883.1">
    <property type="nucleotide sequence ID" value="NZ_CP145811.1"/>
</dbReference>
<dbReference type="PANTHER" id="PTHR30462:SF2">
    <property type="entry name" value="INTERMEMBRANE TRANSPORT PROTEIN PQIB"/>
    <property type="match status" value="1"/>
</dbReference>
<evidence type="ECO:0000313" key="9">
    <source>
        <dbReference type="EMBL" id="MDD9327650.1"/>
    </source>
</evidence>
<dbReference type="InterPro" id="IPR003399">
    <property type="entry name" value="Mce/MlaD"/>
</dbReference>
<feature type="domain" description="Mce/MlaD" evidence="8">
    <location>
        <begin position="163"/>
        <end position="220"/>
    </location>
</feature>
<keyword evidence="4 7" id="KW-0812">Transmembrane</keyword>